<dbReference type="Gene3D" id="2.60.40.2970">
    <property type="match status" value="1"/>
</dbReference>
<dbReference type="EMBL" id="JAICCF010000006">
    <property type="protein sequence ID" value="MBW8688212.1"/>
    <property type="molecule type" value="Genomic_DNA"/>
</dbReference>
<evidence type="ECO:0008006" key="4">
    <source>
        <dbReference type="Google" id="ProtNLM"/>
    </source>
</evidence>
<reference evidence="2 3" key="1">
    <citation type="submission" date="2021-08" db="EMBL/GenBank/DDBJ databases">
        <title>The genome sequence of Chitinophaga sp. B61.</title>
        <authorList>
            <person name="Zhang X."/>
        </authorList>
    </citation>
    <scope>NUCLEOTIDE SEQUENCE [LARGE SCALE GENOMIC DNA]</scope>
    <source>
        <strain evidence="2 3">B61</strain>
    </source>
</reference>
<gene>
    <name evidence="2" type="ORF">K1Y79_28005</name>
</gene>
<protein>
    <recommendedName>
        <fullName evidence="4">Protease</fullName>
    </recommendedName>
</protein>
<keyword evidence="1" id="KW-0732">Signal</keyword>
<feature type="chain" id="PRO_5046465624" description="Protease" evidence="1">
    <location>
        <begin position="20"/>
        <end position="184"/>
    </location>
</feature>
<proteinExistence type="predicted"/>
<evidence type="ECO:0000313" key="2">
    <source>
        <dbReference type="EMBL" id="MBW8688212.1"/>
    </source>
</evidence>
<sequence length="184" mass="19713">MRNQLITMAACLSVFSFTACQQSQNGQSGQQDTTQQVQDTTAAVSETPAADTTNAAALSTVMTVPEKVKAGAPIMVKFTVTNSSDREVEFCKWHTPFEEKFLNSFFDIQDAKGEPAQYIGPMAKRVSPPPADAYTKVPAKGNVSAEIDLLKGYKLSAPGTYKISFQGAGISGLSNVNEATFTIE</sequence>
<dbReference type="Proteomes" id="UP000812961">
    <property type="component" value="Unassembled WGS sequence"/>
</dbReference>
<organism evidence="2 3">
    <name type="scientific">Chitinophaga rhizophila</name>
    <dbReference type="NCBI Taxonomy" id="2866212"/>
    <lineage>
        <taxon>Bacteria</taxon>
        <taxon>Pseudomonadati</taxon>
        <taxon>Bacteroidota</taxon>
        <taxon>Chitinophagia</taxon>
        <taxon>Chitinophagales</taxon>
        <taxon>Chitinophagaceae</taxon>
        <taxon>Chitinophaga</taxon>
    </lineage>
</organism>
<evidence type="ECO:0000256" key="1">
    <source>
        <dbReference type="SAM" id="SignalP"/>
    </source>
</evidence>
<name>A0ABS7GKF8_9BACT</name>
<dbReference type="RefSeq" id="WP_220253532.1">
    <property type="nucleotide sequence ID" value="NZ_JAICCF010000006.1"/>
</dbReference>
<evidence type="ECO:0000313" key="3">
    <source>
        <dbReference type="Proteomes" id="UP000812961"/>
    </source>
</evidence>
<dbReference type="PROSITE" id="PS51257">
    <property type="entry name" value="PROKAR_LIPOPROTEIN"/>
    <property type="match status" value="1"/>
</dbReference>
<accession>A0ABS7GKF8</accession>
<comment type="caution">
    <text evidence="2">The sequence shown here is derived from an EMBL/GenBank/DDBJ whole genome shotgun (WGS) entry which is preliminary data.</text>
</comment>
<keyword evidence="3" id="KW-1185">Reference proteome</keyword>
<feature type="signal peptide" evidence="1">
    <location>
        <begin position="1"/>
        <end position="19"/>
    </location>
</feature>